<evidence type="ECO:0000313" key="2">
    <source>
        <dbReference type="EMBL" id="TFK14961.1"/>
    </source>
</evidence>
<feature type="chain" id="PRO_5020029987" evidence="1">
    <location>
        <begin position="17"/>
        <end position="116"/>
    </location>
</feature>
<evidence type="ECO:0000313" key="3">
    <source>
        <dbReference type="Proteomes" id="UP000297703"/>
    </source>
</evidence>
<dbReference type="Proteomes" id="UP000297703">
    <property type="component" value="Unassembled WGS sequence"/>
</dbReference>
<comment type="caution">
    <text evidence="2">The sequence shown here is derived from an EMBL/GenBank/DDBJ whole genome shotgun (WGS) entry which is preliminary data.</text>
</comment>
<dbReference type="EMBL" id="QXTE01000006">
    <property type="protein sequence ID" value="TFK14961.1"/>
    <property type="molecule type" value="Genomic_DNA"/>
</dbReference>
<organism evidence="2 3">
    <name type="scientific">Platysternon megacephalum</name>
    <name type="common">big-headed turtle</name>
    <dbReference type="NCBI Taxonomy" id="55544"/>
    <lineage>
        <taxon>Eukaryota</taxon>
        <taxon>Metazoa</taxon>
        <taxon>Chordata</taxon>
        <taxon>Craniata</taxon>
        <taxon>Vertebrata</taxon>
        <taxon>Euteleostomi</taxon>
        <taxon>Archelosauria</taxon>
        <taxon>Testudinata</taxon>
        <taxon>Testudines</taxon>
        <taxon>Cryptodira</taxon>
        <taxon>Durocryptodira</taxon>
        <taxon>Testudinoidea</taxon>
        <taxon>Platysternidae</taxon>
        <taxon>Platysternon</taxon>
    </lineage>
</organism>
<feature type="signal peptide" evidence="1">
    <location>
        <begin position="1"/>
        <end position="16"/>
    </location>
</feature>
<protein>
    <submittedName>
        <fullName evidence="2">Mitogen-activated protein kinase kinase kinase 9</fullName>
    </submittedName>
</protein>
<sequence>MFLFLYILLFSLHCNAKVVFCKWVFNVQYEYVCICHEISVKQVKKKKKKLEVLQEWEKSDAMIKLHRLELDSSHGLALSCAFEDFWGGWHLNIFFFFKQYQLHFKNTQIKFYFGYH</sequence>
<proteinExistence type="predicted"/>
<evidence type="ECO:0000256" key="1">
    <source>
        <dbReference type="SAM" id="SignalP"/>
    </source>
</evidence>
<keyword evidence="2" id="KW-0418">Kinase</keyword>
<gene>
    <name evidence="2" type="ORF">DR999_PMT01231</name>
</gene>
<reference evidence="2 3" key="1">
    <citation type="submission" date="2019-04" db="EMBL/GenBank/DDBJ databases">
        <title>Draft genome of the big-headed turtle Platysternon megacephalum.</title>
        <authorList>
            <person name="Gong S."/>
        </authorList>
    </citation>
    <scope>NUCLEOTIDE SEQUENCE [LARGE SCALE GENOMIC DNA]</scope>
    <source>
        <strain evidence="2">DO16091913</strain>
        <tissue evidence="2">Muscle</tissue>
    </source>
</reference>
<keyword evidence="1" id="KW-0732">Signal</keyword>
<accession>A0A4D9EUA8</accession>
<keyword evidence="3" id="KW-1185">Reference proteome</keyword>
<keyword evidence="2" id="KW-0808">Transferase</keyword>
<name>A0A4D9EUA8_9SAUR</name>
<dbReference type="GO" id="GO:0016301">
    <property type="term" value="F:kinase activity"/>
    <property type="evidence" value="ECO:0007669"/>
    <property type="project" value="UniProtKB-KW"/>
</dbReference>
<dbReference type="AlphaFoldDB" id="A0A4D9EUA8"/>
<reference evidence="2 3" key="2">
    <citation type="submission" date="2019-04" db="EMBL/GenBank/DDBJ databases">
        <title>The genome sequence of big-headed turtle.</title>
        <authorList>
            <person name="Gong S."/>
        </authorList>
    </citation>
    <scope>NUCLEOTIDE SEQUENCE [LARGE SCALE GENOMIC DNA]</scope>
    <source>
        <strain evidence="2">DO16091913</strain>
        <tissue evidence="2">Muscle</tissue>
    </source>
</reference>